<dbReference type="AlphaFoldDB" id="D7KNT4"/>
<dbReference type="Gramene" id="scaffold_104194.1">
    <property type="protein sequence ID" value="scaffold_104194.1"/>
    <property type="gene ID" value="scaffold_104194.1"/>
</dbReference>
<sequence>MLRGRLLLSTYKSMWELKKVDMAEKEKLQKLDILDTLLAKPEPLSAVDQVIKDKIVAQYFLD</sequence>
<name>D7KNT4_ARALL</name>
<evidence type="ECO:0000313" key="1">
    <source>
        <dbReference type="EMBL" id="EFH67552.1"/>
    </source>
</evidence>
<gene>
    <name evidence="1" type="ORF">ARALYDRAFT_891400</name>
</gene>
<proteinExistence type="predicted"/>
<dbReference type="Proteomes" id="UP000008694">
    <property type="component" value="Unassembled WGS sequence"/>
</dbReference>
<dbReference type="HOGENOM" id="CLU_2907119_0_0_1"/>
<dbReference type="EMBL" id="GL348713">
    <property type="protein sequence ID" value="EFH67552.1"/>
    <property type="molecule type" value="Genomic_DNA"/>
</dbReference>
<accession>D7KNT4</accession>
<evidence type="ECO:0000313" key="2">
    <source>
        <dbReference type="Proteomes" id="UP000008694"/>
    </source>
</evidence>
<keyword evidence="2" id="KW-1185">Reference proteome</keyword>
<organism evidence="2">
    <name type="scientific">Arabidopsis lyrata subsp. lyrata</name>
    <name type="common">Lyre-leaved rock-cress</name>
    <dbReference type="NCBI Taxonomy" id="81972"/>
    <lineage>
        <taxon>Eukaryota</taxon>
        <taxon>Viridiplantae</taxon>
        <taxon>Streptophyta</taxon>
        <taxon>Embryophyta</taxon>
        <taxon>Tracheophyta</taxon>
        <taxon>Spermatophyta</taxon>
        <taxon>Magnoliopsida</taxon>
        <taxon>eudicotyledons</taxon>
        <taxon>Gunneridae</taxon>
        <taxon>Pentapetalae</taxon>
        <taxon>rosids</taxon>
        <taxon>malvids</taxon>
        <taxon>Brassicales</taxon>
        <taxon>Brassicaceae</taxon>
        <taxon>Camelineae</taxon>
        <taxon>Arabidopsis</taxon>
    </lineage>
</organism>
<protein>
    <submittedName>
        <fullName evidence="1">Uncharacterized protein</fullName>
    </submittedName>
</protein>
<reference evidence="2" key="1">
    <citation type="journal article" date="2011" name="Nat. Genet.">
        <title>The Arabidopsis lyrata genome sequence and the basis of rapid genome size change.</title>
        <authorList>
            <person name="Hu T.T."/>
            <person name="Pattyn P."/>
            <person name="Bakker E.G."/>
            <person name="Cao J."/>
            <person name="Cheng J.-F."/>
            <person name="Clark R.M."/>
            <person name="Fahlgren N."/>
            <person name="Fawcett J.A."/>
            <person name="Grimwood J."/>
            <person name="Gundlach H."/>
            <person name="Haberer G."/>
            <person name="Hollister J.D."/>
            <person name="Ossowski S."/>
            <person name="Ottilar R.P."/>
            <person name="Salamov A.A."/>
            <person name="Schneeberger K."/>
            <person name="Spannagl M."/>
            <person name="Wang X."/>
            <person name="Yang L."/>
            <person name="Nasrallah M.E."/>
            <person name="Bergelson J."/>
            <person name="Carrington J.C."/>
            <person name="Gaut B.S."/>
            <person name="Schmutz J."/>
            <person name="Mayer K.F.X."/>
            <person name="Van de Peer Y."/>
            <person name="Grigoriev I.V."/>
            <person name="Nordborg M."/>
            <person name="Weigel D."/>
            <person name="Guo Y.-L."/>
        </authorList>
    </citation>
    <scope>NUCLEOTIDE SEQUENCE [LARGE SCALE GENOMIC DNA]</scope>
    <source>
        <strain evidence="2">cv. MN47</strain>
    </source>
</reference>